<keyword evidence="3" id="KW-1185">Reference proteome</keyword>
<accession>A0ABU3U2D4</accession>
<evidence type="ECO:0000313" key="2">
    <source>
        <dbReference type="EMBL" id="MDU8689661.1"/>
    </source>
</evidence>
<dbReference type="PANTHER" id="PTHR11614">
    <property type="entry name" value="PHOSPHOLIPASE-RELATED"/>
    <property type="match status" value="1"/>
</dbReference>
<evidence type="ECO:0000313" key="3">
    <source>
        <dbReference type="Proteomes" id="UP001263246"/>
    </source>
</evidence>
<dbReference type="SUPFAM" id="SSF53474">
    <property type="entry name" value="alpha/beta-Hydrolases"/>
    <property type="match status" value="1"/>
</dbReference>
<comment type="caution">
    <text evidence="2">The sequence shown here is derived from an EMBL/GenBank/DDBJ whole genome shotgun (WGS) entry which is preliminary data.</text>
</comment>
<organism evidence="2 3">
    <name type="scientific">Faecalibacterium wellingii</name>
    <dbReference type="NCBI Taxonomy" id="2929491"/>
    <lineage>
        <taxon>Bacteria</taxon>
        <taxon>Bacillati</taxon>
        <taxon>Bacillota</taxon>
        <taxon>Clostridia</taxon>
        <taxon>Eubacteriales</taxon>
        <taxon>Oscillospiraceae</taxon>
        <taxon>Faecalibacterium</taxon>
    </lineage>
</organism>
<reference evidence="2 3" key="1">
    <citation type="submission" date="2023-10" db="EMBL/GenBank/DDBJ databases">
        <title>Host Genetic Regulation of Human Gut Microbial Structural Variation.</title>
        <authorList>
            <person name="Harmsen H.J.M."/>
        </authorList>
    </citation>
    <scope>NUCLEOTIDE SEQUENCE [LARGE SCALE GENOMIC DNA]</scope>
    <source>
        <strain evidence="2 3">HTF-F</strain>
    </source>
</reference>
<dbReference type="InterPro" id="IPR051044">
    <property type="entry name" value="MAG_DAG_Lipase"/>
</dbReference>
<dbReference type="Proteomes" id="UP001263246">
    <property type="component" value="Unassembled WGS sequence"/>
</dbReference>
<protein>
    <submittedName>
        <fullName evidence="2">Alpha/beta fold hydrolase</fullName>
    </submittedName>
</protein>
<dbReference type="Pfam" id="PF12146">
    <property type="entry name" value="Hydrolase_4"/>
    <property type="match status" value="1"/>
</dbReference>
<dbReference type="Gene3D" id="3.40.50.1820">
    <property type="entry name" value="alpha/beta hydrolase"/>
    <property type="match status" value="1"/>
</dbReference>
<dbReference type="InterPro" id="IPR022742">
    <property type="entry name" value="Hydrolase_4"/>
</dbReference>
<keyword evidence="2" id="KW-0378">Hydrolase</keyword>
<evidence type="ECO:0000259" key="1">
    <source>
        <dbReference type="Pfam" id="PF12146"/>
    </source>
</evidence>
<dbReference type="RefSeq" id="WP_249237521.1">
    <property type="nucleotide sequence ID" value="NZ_CP094473.1"/>
</dbReference>
<sequence>MSQMIDFTVPSTVPGRSLHAFRCVPDGEVKAILQLSHGMVEFIDRYKPLAEYLAGRGILVTGHDHLGHGGSIRTRDDYGYFAEPDGNRAVLADLHAMTVRTKELYPGVPYFLLGHSMGSFYARQYLCEYGHELDGAIIMGTGFQPKALVQFAKTLCRVLAVFHGWHYRSNFVAHTSFLGYNKGLEGRTTHDWLNRDPAEVDKYLADERCTFTFTLNAYYSMFSGILRLHDPAFLAKMPKDLPLLFLAGDADPVGEQGKGVRRAIQSLKDAGVQNIECKLYPGARHELLVETNKQEVFADIGNWLDKQLQH</sequence>
<gene>
    <name evidence="2" type="ORF">RX402_13110</name>
</gene>
<feature type="domain" description="Serine aminopeptidase S33" evidence="1">
    <location>
        <begin position="28"/>
        <end position="292"/>
    </location>
</feature>
<dbReference type="EMBL" id="JAWHPR010000008">
    <property type="protein sequence ID" value="MDU8689661.1"/>
    <property type="molecule type" value="Genomic_DNA"/>
</dbReference>
<name>A0ABU3U2D4_9FIRM</name>
<dbReference type="GO" id="GO:0016787">
    <property type="term" value="F:hydrolase activity"/>
    <property type="evidence" value="ECO:0007669"/>
    <property type="project" value="UniProtKB-KW"/>
</dbReference>
<proteinExistence type="predicted"/>
<dbReference type="InterPro" id="IPR029058">
    <property type="entry name" value="AB_hydrolase_fold"/>
</dbReference>